<dbReference type="RefSeq" id="WP_008616291.1">
    <property type="nucleotide sequence ID" value="NZ_JH651380.1"/>
</dbReference>
<organism evidence="4 5">
    <name type="scientific">Galbibacter orientalis DSM 19592</name>
    <dbReference type="NCBI Taxonomy" id="926559"/>
    <lineage>
        <taxon>Bacteria</taxon>
        <taxon>Pseudomonadati</taxon>
        <taxon>Bacteroidota</taxon>
        <taxon>Flavobacteriia</taxon>
        <taxon>Flavobacteriales</taxon>
        <taxon>Flavobacteriaceae</taxon>
        <taxon>Galbibacter</taxon>
    </lineage>
</organism>
<reference evidence="4 5" key="1">
    <citation type="submission" date="2012-02" db="EMBL/GenBank/DDBJ databases">
        <title>Improved High-Quality Draft genome of Joostella marina DSM 19592.</title>
        <authorList>
            <consortium name="US DOE Joint Genome Institute (JGI-PGF)"/>
            <person name="Lucas S."/>
            <person name="Copeland A."/>
            <person name="Lapidus A."/>
            <person name="Bruce D."/>
            <person name="Goodwin L."/>
            <person name="Pitluck S."/>
            <person name="Peters L."/>
            <person name="Chertkov O."/>
            <person name="Ovchinnikova G."/>
            <person name="Kyrpides N."/>
            <person name="Mavromatis K."/>
            <person name="Detter J.C."/>
            <person name="Han C."/>
            <person name="Land M."/>
            <person name="Hauser L."/>
            <person name="Markowitz V."/>
            <person name="Cheng J.-F."/>
            <person name="Hugenholtz P."/>
            <person name="Woyke T."/>
            <person name="Wu D."/>
            <person name="Tindall B."/>
            <person name="Brambilla E."/>
            <person name="Klenk H.-P."/>
            <person name="Eisen J.A."/>
        </authorList>
    </citation>
    <scope>NUCLEOTIDE SEQUENCE [LARGE SCALE GENOMIC DNA]</scope>
    <source>
        <strain evidence="4 5">DSM 19592</strain>
    </source>
</reference>
<feature type="transmembrane region" description="Helical" evidence="1">
    <location>
        <begin position="75"/>
        <end position="96"/>
    </location>
</feature>
<name>I3C1B7_9FLAO</name>
<dbReference type="GO" id="GO:0016989">
    <property type="term" value="F:sigma factor antagonist activity"/>
    <property type="evidence" value="ECO:0007669"/>
    <property type="project" value="TreeGrafter"/>
</dbReference>
<dbReference type="eggNOG" id="COG3712">
    <property type="taxonomic scope" value="Bacteria"/>
</dbReference>
<keyword evidence="1" id="KW-1133">Transmembrane helix</keyword>
<gene>
    <name evidence="4" type="ORF">JoomaDRAFT_0353</name>
</gene>
<protein>
    <submittedName>
        <fullName evidence="4">Fe2+-dicitrate sensor, membrane component</fullName>
    </submittedName>
</protein>
<accession>I3C1B7</accession>
<dbReference type="STRING" id="926559.JoomaDRAFT_0353"/>
<dbReference type="PANTHER" id="PTHR30273:SF2">
    <property type="entry name" value="PROTEIN FECR"/>
    <property type="match status" value="1"/>
</dbReference>
<dbReference type="Gene3D" id="3.55.50.30">
    <property type="match status" value="1"/>
</dbReference>
<evidence type="ECO:0000259" key="2">
    <source>
        <dbReference type="Pfam" id="PF04773"/>
    </source>
</evidence>
<evidence type="ECO:0000313" key="5">
    <source>
        <dbReference type="Proteomes" id="UP000004690"/>
    </source>
</evidence>
<dbReference type="AlphaFoldDB" id="I3C1B7"/>
<dbReference type="InterPro" id="IPR012373">
    <property type="entry name" value="Ferrdict_sens_TM"/>
</dbReference>
<dbReference type="Gene3D" id="2.60.120.1440">
    <property type="match status" value="1"/>
</dbReference>
<dbReference type="InterPro" id="IPR032508">
    <property type="entry name" value="FecR_C"/>
</dbReference>
<dbReference type="PIRSF" id="PIRSF018266">
    <property type="entry name" value="FecR"/>
    <property type="match status" value="1"/>
</dbReference>
<keyword evidence="1" id="KW-0472">Membrane</keyword>
<sequence length="314" mass="36249">MKEDKNIDKLLEKFSKGKCTSEEEKIVDHYLDSFQDTTIESIENEQAIKQRIYRKIQMSIEAKKHKHRQHRNRKVFINIAAAITAIIGIGVLFQLLTKETIYTEMAALGERKTVYLPDGSKVALNAGSTLQYTSSFNDEKREVLLNGEGFFEVSHNKEKPFIVTTTHLKTRVLGTSFNINSYKENKEVKVSVATGKVEVSVANNQKEYLIKNEQLRFNPLNNTYKKEYYNSVNDIAWKNNIILFNDISVDSAFKKLEKWFNVSIVVTDENLKKEHINGKFKDSSLEEVLEGLQFSLQFSVEHTKENELIIKKKP</sequence>
<feature type="domain" description="Protein FecR C-terminal" evidence="3">
    <location>
        <begin position="242"/>
        <end position="310"/>
    </location>
</feature>
<dbReference type="HOGENOM" id="CLU_050192_2_3_10"/>
<keyword evidence="5" id="KW-1185">Reference proteome</keyword>
<dbReference type="Proteomes" id="UP000004690">
    <property type="component" value="Unassembled WGS sequence"/>
</dbReference>
<dbReference type="PANTHER" id="PTHR30273">
    <property type="entry name" value="PERIPLASMIC SIGNAL SENSOR AND SIGMA FACTOR ACTIVATOR FECR-RELATED"/>
    <property type="match status" value="1"/>
</dbReference>
<feature type="domain" description="FecR protein" evidence="2">
    <location>
        <begin position="108"/>
        <end position="198"/>
    </location>
</feature>
<proteinExistence type="predicted"/>
<dbReference type="EMBL" id="JH651380">
    <property type="protein sequence ID" value="EIJ37410.1"/>
    <property type="molecule type" value="Genomic_DNA"/>
</dbReference>
<dbReference type="Pfam" id="PF16344">
    <property type="entry name" value="FecR_C"/>
    <property type="match status" value="1"/>
</dbReference>
<evidence type="ECO:0000313" key="4">
    <source>
        <dbReference type="EMBL" id="EIJ37410.1"/>
    </source>
</evidence>
<keyword evidence="1" id="KW-0812">Transmembrane</keyword>
<dbReference type="InterPro" id="IPR006860">
    <property type="entry name" value="FecR"/>
</dbReference>
<evidence type="ECO:0000259" key="3">
    <source>
        <dbReference type="Pfam" id="PF16344"/>
    </source>
</evidence>
<dbReference type="FunFam" id="2.60.120.1440:FF:000001">
    <property type="entry name" value="Putative anti-sigma factor"/>
    <property type="match status" value="1"/>
</dbReference>
<dbReference type="Pfam" id="PF04773">
    <property type="entry name" value="FecR"/>
    <property type="match status" value="1"/>
</dbReference>
<dbReference type="OrthoDB" id="704021at2"/>
<evidence type="ECO:0000256" key="1">
    <source>
        <dbReference type="SAM" id="Phobius"/>
    </source>
</evidence>